<dbReference type="EMBL" id="BAAASZ010000024">
    <property type="protein sequence ID" value="GAA2447345.1"/>
    <property type="molecule type" value="Genomic_DNA"/>
</dbReference>
<evidence type="ECO:0000313" key="1">
    <source>
        <dbReference type="EMBL" id="GAA2447345.1"/>
    </source>
</evidence>
<name>A0ABP5X760_9ACTN</name>
<sequence length="54" mass="5582">MDSRWNRLLPVALAAAQVAWWPFGALRPGTGPVGPVEMGTGLPAGAAPEEAANR</sequence>
<protein>
    <submittedName>
        <fullName evidence="1">Uncharacterized protein</fullName>
    </submittedName>
</protein>
<comment type="caution">
    <text evidence="1">The sequence shown here is derived from an EMBL/GenBank/DDBJ whole genome shotgun (WGS) entry which is preliminary data.</text>
</comment>
<organism evidence="1 2">
    <name type="scientific">Streptomyces macrosporus</name>
    <dbReference type="NCBI Taxonomy" id="44032"/>
    <lineage>
        <taxon>Bacteria</taxon>
        <taxon>Bacillati</taxon>
        <taxon>Actinomycetota</taxon>
        <taxon>Actinomycetes</taxon>
        <taxon>Kitasatosporales</taxon>
        <taxon>Streptomycetaceae</taxon>
        <taxon>Streptomyces</taxon>
    </lineage>
</organism>
<accession>A0ABP5X760</accession>
<evidence type="ECO:0000313" key="2">
    <source>
        <dbReference type="Proteomes" id="UP001501638"/>
    </source>
</evidence>
<dbReference type="RefSeq" id="WP_344323628.1">
    <property type="nucleotide sequence ID" value="NZ_BAAASZ010000024.1"/>
</dbReference>
<proteinExistence type="predicted"/>
<reference evidence="2" key="1">
    <citation type="journal article" date="2019" name="Int. J. Syst. Evol. Microbiol.">
        <title>The Global Catalogue of Microorganisms (GCM) 10K type strain sequencing project: providing services to taxonomists for standard genome sequencing and annotation.</title>
        <authorList>
            <consortium name="The Broad Institute Genomics Platform"/>
            <consortium name="The Broad Institute Genome Sequencing Center for Infectious Disease"/>
            <person name="Wu L."/>
            <person name="Ma J."/>
        </authorList>
    </citation>
    <scope>NUCLEOTIDE SEQUENCE [LARGE SCALE GENOMIC DNA]</scope>
    <source>
        <strain evidence="2">JCM 6305</strain>
    </source>
</reference>
<keyword evidence="2" id="KW-1185">Reference proteome</keyword>
<gene>
    <name evidence="1" type="ORF">GCM10010405_33480</name>
</gene>
<dbReference type="Proteomes" id="UP001501638">
    <property type="component" value="Unassembled WGS sequence"/>
</dbReference>